<dbReference type="Proteomes" id="UP000627446">
    <property type="component" value="Unassembled WGS sequence"/>
</dbReference>
<protein>
    <submittedName>
        <fullName evidence="1">Uncharacterized protein</fullName>
    </submittedName>
</protein>
<dbReference type="RefSeq" id="WP_186915220.1">
    <property type="nucleotide sequence ID" value="NZ_JACOFZ010000001.1"/>
</dbReference>
<gene>
    <name evidence="1" type="ORF">H8K36_02595</name>
</gene>
<sequence>MSKSDDKYFSMSKAVEEFKHESFGPGENALAGLKFIGKGLFNTVKFTAVEIVPSIASHAEKVAERNAKNQKK</sequence>
<dbReference type="EMBL" id="JACOFZ010000001">
    <property type="protein sequence ID" value="MBC3880252.1"/>
    <property type="molecule type" value="Genomic_DNA"/>
</dbReference>
<evidence type="ECO:0000313" key="2">
    <source>
        <dbReference type="Proteomes" id="UP000627446"/>
    </source>
</evidence>
<organism evidence="1 2">
    <name type="scientific">Undibacterium nitidum</name>
    <dbReference type="NCBI Taxonomy" id="2762298"/>
    <lineage>
        <taxon>Bacteria</taxon>
        <taxon>Pseudomonadati</taxon>
        <taxon>Pseudomonadota</taxon>
        <taxon>Betaproteobacteria</taxon>
        <taxon>Burkholderiales</taxon>
        <taxon>Oxalobacteraceae</taxon>
        <taxon>Undibacterium</taxon>
    </lineage>
</organism>
<proteinExistence type="predicted"/>
<evidence type="ECO:0000313" key="1">
    <source>
        <dbReference type="EMBL" id="MBC3880252.1"/>
    </source>
</evidence>
<keyword evidence="2" id="KW-1185">Reference proteome</keyword>
<reference evidence="1" key="1">
    <citation type="submission" date="2020-08" db="EMBL/GenBank/DDBJ databases">
        <title>Novel species isolated from subtropical streams in China.</title>
        <authorList>
            <person name="Lu H."/>
        </authorList>
    </citation>
    <scope>NUCLEOTIDE SEQUENCE</scope>
    <source>
        <strain evidence="1">LX22W</strain>
    </source>
</reference>
<comment type="caution">
    <text evidence="1">The sequence shown here is derived from an EMBL/GenBank/DDBJ whole genome shotgun (WGS) entry which is preliminary data.</text>
</comment>
<name>A0A923HPU2_9BURK</name>
<accession>A0A923HPU2</accession>
<dbReference type="AlphaFoldDB" id="A0A923HPU2"/>